<dbReference type="Proteomes" id="UP000611640">
    <property type="component" value="Chromosome"/>
</dbReference>
<dbReference type="EMBL" id="AP023355">
    <property type="protein sequence ID" value="BCJ37822.1"/>
    <property type="molecule type" value="Genomic_DNA"/>
</dbReference>
<evidence type="ECO:0000256" key="1">
    <source>
        <dbReference type="SAM" id="MobiDB-lite"/>
    </source>
</evidence>
<feature type="compositionally biased region" description="Polar residues" evidence="1">
    <location>
        <begin position="10"/>
        <end position="20"/>
    </location>
</feature>
<evidence type="ECO:0000313" key="3">
    <source>
        <dbReference type="Proteomes" id="UP000611640"/>
    </source>
</evidence>
<dbReference type="AlphaFoldDB" id="A0A7R7HZ21"/>
<accession>A0A7R7HZ21</accession>
<evidence type="ECO:0000313" key="2">
    <source>
        <dbReference type="EMBL" id="BCJ37822.1"/>
    </source>
</evidence>
<dbReference type="KEGG" id="atl:Athai_53250"/>
<feature type="region of interest" description="Disordered" evidence="1">
    <location>
        <begin position="1"/>
        <end position="91"/>
    </location>
</feature>
<keyword evidence="3" id="KW-1185">Reference proteome</keyword>
<reference evidence="2 3" key="1">
    <citation type="submission" date="2020-08" db="EMBL/GenBank/DDBJ databases">
        <title>Whole genome shotgun sequence of Actinocatenispora thailandica NBRC 105041.</title>
        <authorList>
            <person name="Komaki H."/>
            <person name="Tamura T."/>
        </authorList>
    </citation>
    <scope>NUCLEOTIDE SEQUENCE [LARGE SCALE GENOMIC DNA]</scope>
    <source>
        <strain evidence="2 3">NBRC 105041</strain>
    </source>
</reference>
<gene>
    <name evidence="2" type="ORF">Athai_53250</name>
</gene>
<sequence length="91" mass="9130">MTASHGRPAESTTTSQSRQFSPAGAPSALATASLAANRAASDSGARGRPTAVTRSSSVNNRSTSIGVRSSARANRSTNTTSTPTPMITAPP</sequence>
<organism evidence="2 3">
    <name type="scientific">Actinocatenispora thailandica</name>
    <dbReference type="NCBI Taxonomy" id="227318"/>
    <lineage>
        <taxon>Bacteria</taxon>
        <taxon>Bacillati</taxon>
        <taxon>Actinomycetota</taxon>
        <taxon>Actinomycetes</taxon>
        <taxon>Micromonosporales</taxon>
        <taxon>Micromonosporaceae</taxon>
        <taxon>Actinocatenispora</taxon>
    </lineage>
</organism>
<proteinExistence type="predicted"/>
<feature type="compositionally biased region" description="Low complexity" evidence="1">
    <location>
        <begin position="52"/>
        <end position="85"/>
    </location>
</feature>
<name>A0A7R7HZ21_9ACTN</name>
<feature type="compositionally biased region" description="Low complexity" evidence="1">
    <location>
        <begin position="21"/>
        <end position="43"/>
    </location>
</feature>
<protein>
    <submittedName>
        <fullName evidence="2">Uncharacterized protein</fullName>
    </submittedName>
</protein>